<evidence type="ECO:0000256" key="6">
    <source>
        <dbReference type="ARBA" id="ARBA00023136"/>
    </source>
</evidence>
<keyword evidence="2" id="KW-0813">Transport</keyword>
<gene>
    <name evidence="9" type="ORF">SAMN04490178_103200</name>
</gene>
<feature type="transmembrane region" description="Helical" evidence="7">
    <location>
        <begin position="116"/>
        <end position="133"/>
    </location>
</feature>
<feature type="transmembrane region" description="Helical" evidence="7">
    <location>
        <begin position="227"/>
        <end position="251"/>
    </location>
</feature>
<keyword evidence="10" id="KW-1185">Reference proteome</keyword>
<dbReference type="GO" id="GO:0016020">
    <property type="term" value="C:membrane"/>
    <property type="evidence" value="ECO:0007669"/>
    <property type="project" value="UniProtKB-SubCell"/>
</dbReference>
<feature type="domain" description="Amino acid permease/ SLC12A" evidence="8">
    <location>
        <begin position="10"/>
        <end position="436"/>
    </location>
</feature>
<feature type="transmembrane region" description="Helical" evidence="7">
    <location>
        <begin position="9"/>
        <end position="33"/>
    </location>
</feature>
<evidence type="ECO:0000256" key="7">
    <source>
        <dbReference type="SAM" id="Phobius"/>
    </source>
</evidence>
<evidence type="ECO:0000256" key="3">
    <source>
        <dbReference type="ARBA" id="ARBA00022692"/>
    </source>
</evidence>
<keyword evidence="5 7" id="KW-1133">Transmembrane helix</keyword>
<dbReference type="OrthoDB" id="9780162at2"/>
<dbReference type="PANTHER" id="PTHR43495">
    <property type="entry name" value="GABA PERMEASE"/>
    <property type="match status" value="1"/>
</dbReference>
<keyword evidence="6 7" id="KW-0472">Membrane</keyword>
<organism evidence="9 10">
    <name type="scientific">Propionispora vibrioides</name>
    <dbReference type="NCBI Taxonomy" id="112903"/>
    <lineage>
        <taxon>Bacteria</taxon>
        <taxon>Bacillati</taxon>
        <taxon>Bacillota</taxon>
        <taxon>Negativicutes</taxon>
        <taxon>Selenomonadales</taxon>
        <taxon>Sporomusaceae</taxon>
        <taxon>Propionispora</taxon>
    </lineage>
</organism>
<evidence type="ECO:0000256" key="4">
    <source>
        <dbReference type="ARBA" id="ARBA00022970"/>
    </source>
</evidence>
<dbReference type="Gene3D" id="1.20.1740.10">
    <property type="entry name" value="Amino acid/polyamine transporter I"/>
    <property type="match status" value="1"/>
</dbReference>
<dbReference type="Proteomes" id="UP000198847">
    <property type="component" value="Unassembled WGS sequence"/>
</dbReference>
<dbReference type="GO" id="GO:0006865">
    <property type="term" value="P:amino acid transport"/>
    <property type="evidence" value="ECO:0007669"/>
    <property type="project" value="UniProtKB-KW"/>
</dbReference>
<name>A0A1H8R8N5_9FIRM</name>
<dbReference type="Pfam" id="PF00324">
    <property type="entry name" value="AA_permease"/>
    <property type="match status" value="1"/>
</dbReference>
<dbReference type="AlphaFoldDB" id="A0A1H8R8N5"/>
<comment type="subcellular location">
    <subcellularLocation>
        <location evidence="1">Membrane</location>
        <topology evidence="1">Multi-pass membrane protein</topology>
    </subcellularLocation>
</comment>
<feature type="transmembrane region" description="Helical" evidence="7">
    <location>
        <begin position="190"/>
        <end position="215"/>
    </location>
</feature>
<feature type="transmembrane region" description="Helical" evidence="7">
    <location>
        <begin position="145"/>
        <end position="170"/>
    </location>
</feature>
<dbReference type="PANTHER" id="PTHR43495:SF5">
    <property type="entry name" value="GAMMA-AMINOBUTYRIC ACID PERMEASE"/>
    <property type="match status" value="1"/>
</dbReference>
<evidence type="ECO:0000313" key="9">
    <source>
        <dbReference type="EMBL" id="SEO62711.1"/>
    </source>
</evidence>
<evidence type="ECO:0000256" key="1">
    <source>
        <dbReference type="ARBA" id="ARBA00004141"/>
    </source>
</evidence>
<keyword evidence="4" id="KW-0029">Amino-acid transport</keyword>
<feature type="transmembrane region" description="Helical" evidence="7">
    <location>
        <begin position="395"/>
        <end position="414"/>
    </location>
</feature>
<evidence type="ECO:0000256" key="2">
    <source>
        <dbReference type="ARBA" id="ARBA00022448"/>
    </source>
</evidence>
<evidence type="ECO:0000259" key="8">
    <source>
        <dbReference type="Pfam" id="PF00324"/>
    </source>
</evidence>
<feature type="transmembrane region" description="Helical" evidence="7">
    <location>
        <begin position="39"/>
        <end position="58"/>
    </location>
</feature>
<keyword evidence="3 7" id="KW-0812">Transmembrane</keyword>
<dbReference type="InterPro" id="IPR004841">
    <property type="entry name" value="AA-permease/SLC12A_dom"/>
</dbReference>
<feature type="transmembrane region" description="Helical" evidence="7">
    <location>
        <begin position="420"/>
        <end position="438"/>
    </location>
</feature>
<dbReference type="RefSeq" id="WP_091744168.1">
    <property type="nucleotide sequence ID" value="NZ_FODY01000003.1"/>
</dbReference>
<reference evidence="9 10" key="1">
    <citation type="submission" date="2016-10" db="EMBL/GenBank/DDBJ databases">
        <authorList>
            <person name="de Groot N.N."/>
        </authorList>
    </citation>
    <scope>NUCLEOTIDE SEQUENCE [LARGE SCALE GENOMIC DNA]</scope>
    <source>
        <strain evidence="9 10">DSM 13305</strain>
    </source>
</reference>
<evidence type="ECO:0000313" key="10">
    <source>
        <dbReference type="Proteomes" id="UP000198847"/>
    </source>
</evidence>
<feature type="transmembrane region" description="Helical" evidence="7">
    <location>
        <begin position="79"/>
        <end position="110"/>
    </location>
</feature>
<accession>A0A1H8R8N5</accession>
<dbReference type="EMBL" id="FODY01000003">
    <property type="protein sequence ID" value="SEO62711.1"/>
    <property type="molecule type" value="Genomic_DNA"/>
</dbReference>
<sequence length="443" mass="48045">MQTFNKTEFIIMALGNIIGSGIFLASSLVITVAGAWAPLAYLLGGLIMMMEVAFLIEMSIIDPAPGAFKVHAQEIFGNWWGFVVGWMFWTSGILGMASEVTACAIFARLWSPATPLWMFSLLFSILITLINLNDLKGLSKFELSLASIKIIALSLFVLVGFAAVSGLAIGKISPDFTLYTEALTAPREGILGLLASMLLILFAYTGTGIIGIAATETEQAEKVVPPATRIVTLFIVALYTLVAFLITVLLPRSSLQPDTSPFVSLFELANIPYSGDVVNIILLTATLSALNSQVYSSSRMLFSLAKNNQAPAFAAYQSRRGVPVAAVALSGFFLLGATLLSYLLPERVFIYTVSASGFLALINWMSVSATHYFYRKKILATAPEKIKYQAPFFPYLPWLCFVTIFIAICSAVLYPDQMPGLYSGGIILLIIGVVYFFLPKSSP</sequence>
<feature type="transmembrane region" description="Helical" evidence="7">
    <location>
        <begin position="349"/>
        <end position="374"/>
    </location>
</feature>
<dbReference type="STRING" id="112903.SAMN04490178_103200"/>
<evidence type="ECO:0000256" key="5">
    <source>
        <dbReference type="ARBA" id="ARBA00022989"/>
    </source>
</evidence>
<dbReference type="GO" id="GO:0055085">
    <property type="term" value="P:transmembrane transport"/>
    <property type="evidence" value="ECO:0007669"/>
    <property type="project" value="InterPro"/>
</dbReference>
<feature type="transmembrane region" description="Helical" evidence="7">
    <location>
        <begin position="322"/>
        <end position="343"/>
    </location>
</feature>
<protein>
    <submittedName>
        <fullName evidence="9">S-methylmethionine transporter</fullName>
    </submittedName>
</protein>
<dbReference type="PIRSF" id="PIRSF006060">
    <property type="entry name" value="AA_transporter"/>
    <property type="match status" value="1"/>
</dbReference>
<proteinExistence type="predicted"/>